<dbReference type="EMBL" id="JANUGV010000001">
    <property type="protein sequence ID" value="MCS0607009.1"/>
    <property type="molecule type" value="Genomic_DNA"/>
</dbReference>
<organism evidence="2 3">
    <name type="scientific">Massilia solisilvae</name>
    <dbReference type="NCBI Taxonomy" id="1811225"/>
    <lineage>
        <taxon>Bacteria</taxon>
        <taxon>Pseudomonadati</taxon>
        <taxon>Pseudomonadota</taxon>
        <taxon>Betaproteobacteria</taxon>
        <taxon>Burkholderiales</taxon>
        <taxon>Oxalobacteraceae</taxon>
        <taxon>Telluria group</taxon>
        <taxon>Massilia</taxon>
    </lineage>
</organism>
<reference evidence="2 3" key="1">
    <citation type="submission" date="2022-08" db="EMBL/GenBank/DDBJ databases">
        <title>Reclassification of Massilia species as members of the genera Telluria, Duganella, Pseudoduganella, Mokoshia gen. nov. and Zemynaea gen. nov. using orthogonal and non-orthogonal genome-based approaches.</title>
        <authorList>
            <person name="Bowman J.P."/>
        </authorList>
    </citation>
    <scope>NUCLEOTIDE SEQUENCE [LARGE SCALE GENOMIC DNA]</scope>
    <source>
        <strain evidence="2 3">JCM 31607</strain>
    </source>
</reference>
<evidence type="ECO:0000313" key="3">
    <source>
        <dbReference type="Proteomes" id="UP001205861"/>
    </source>
</evidence>
<keyword evidence="1" id="KW-1133">Transmembrane helix</keyword>
<protein>
    <submittedName>
        <fullName evidence="2">Uncharacterized protein</fullName>
    </submittedName>
</protein>
<gene>
    <name evidence="2" type="ORF">NX773_02375</name>
</gene>
<sequence>MTTAHENHRGKRMGNRCLFPEIKHLQRFLTETCEAGNARVGQLGGRKFSRRNSAVSVPFRLIFAPLLLAHVWLTYPELGPHVPVALAEWQIDLYGSHNGDDLADLEDLFAFAVSFLLIAILTAAALVARQRYSINRAMQEGGR</sequence>
<keyword evidence="3" id="KW-1185">Reference proteome</keyword>
<evidence type="ECO:0000313" key="2">
    <source>
        <dbReference type="EMBL" id="MCS0607009.1"/>
    </source>
</evidence>
<keyword evidence="1" id="KW-0812">Transmembrane</keyword>
<comment type="caution">
    <text evidence="2">The sequence shown here is derived from an EMBL/GenBank/DDBJ whole genome shotgun (WGS) entry which is preliminary data.</text>
</comment>
<accession>A0ABT2BER5</accession>
<evidence type="ECO:0000256" key="1">
    <source>
        <dbReference type="SAM" id="Phobius"/>
    </source>
</evidence>
<feature type="transmembrane region" description="Helical" evidence="1">
    <location>
        <begin position="108"/>
        <end position="128"/>
    </location>
</feature>
<proteinExistence type="predicted"/>
<dbReference type="RefSeq" id="WP_258854787.1">
    <property type="nucleotide sequence ID" value="NZ_JANUGV010000001.1"/>
</dbReference>
<keyword evidence="1" id="KW-0472">Membrane</keyword>
<dbReference type="Proteomes" id="UP001205861">
    <property type="component" value="Unassembled WGS sequence"/>
</dbReference>
<feature type="transmembrane region" description="Helical" evidence="1">
    <location>
        <begin position="57"/>
        <end position="75"/>
    </location>
</feature>
<name>A0ABT2BER5_9BURK</name>